<evidence type="ECO:0000256" key="1">
    <source>
        <dbReference type="ARBA" id="ARBA00006479"/>
    </source>
</evidence>
<reference evidence="2" key="2">
    <citation type="submission" date="2020-09" db="EMBL/GenBank/DDBJ databases">
        <authorList>
            <person name="Sun Q."/>
            <person name="Zhou Y."/>
        </authorList>
    </citation>
    <scope>NUCLEOTIDE SEQUENCE</scope>
    <source>
        <strain evidence="2">CGMCC 1.12919</strain>
    </source>
</reference>
<keyword evidence="2" id="KW-0418">Kinase</keyword>
<reference evidence="2" key="1">
    <citation type="journal article" date="2014" name="Int. J. Syst. Evol. Microbiol.">
        <title>Complete genome sequence of Corynebacterium casei LMG S-19264T (=DSM 44701T), isolated from a smear-ripened cheese.</title>
        <authorList>
            <consortium name="US DOE Joint Genome Institute (JGI-PGF)"/>
            <person name="Walter F."/>
            <person name="Albersmeier A."/>
            <person name="Kalinowski J."/>
            <person name="Ruckert C."/>
        </authorList>
    </citation>
    <scope>NUCLEOTIDE SEQUENCE</scope>
    <source>
        <strain evidence="2">CGMCC 1.12919</strain>
    </source>
</reference>
<dbReference type="PANTHER" id="PTHR18964">
    <property type="entry name" value="ROK (REPRESSOR, ORF, KINASE) FAMILY"/>
    <property type="match status" value="1"/>
</dbReference>
<evidence type="ECO:0000313" key="3">
    <source>
        <dbReference type="Proteomes" id="UP000637002"/>
    </source>
</evidence>
<name>A0A916XPL0_9HYPH</name>
<keyword evidence="2" id="KW-0808">Transferase</keyword>
<sequence>MTRAAIGIDIGGTAVKLGLVAGDGTLLARRQLAFERDLPFAGFVEHLGRAADELQAHPGGNLAPVGVALPGYVDPATGVSVDGTYNVPALAGQSLPQALSQRLGVPVVAQNDGVAAAWGELLFGAGQGLARFVMLTIGTGIGGAVVIDGRPVTGSRGEPPELGAMVLDAAGPVNYAGLPGTLEAFAAVPGLKAAYGRDDLDAAAIFARAAAGEAAAAEAVDRVCRRIAQACGALVNALNLEACILGGGVSHAGEPLRARVAHHLPCFTWPLLARNCEVRLALRGNDAGLLGAAARAASAVDPP</sequence>
<gene>
    <name evidence="2" type="ORF">GCM10010994_53480</name>
</gene>
<organism evidence="2 3">
    <name type="scientific">Chelatococcus reniformis</name>
    <dbReference type="NCBI Taxonomy" id="1494448"/>
    <lineage>
        <taxon>Bacteria</taxon>
        <taxon>Pseudomonadati</taxon>
        <taxon>Pseudomonadota</taxon>
        <taxon>Alphaproteobacteria</taxon>
        <taxon>Hyphomicrobiales</taxon>
        <taxon>Chelatococcaceae</taxon>
        <taxon>Chelatococcus</taxon>
    </lineage>
</organism>
<proteinExistence type="inferred from homology"/>
<dbReference type="EMBL" id="BMGG01000011">
    <property type="protein sequence ID" value="GGC88885.1"/>
    <property type="molecule type" value="Genomic_DNA"/>
</dbReference>
<dbReference type="InterPro" id="IPR043129">
    <property type="entry name" value="ATPase_NBD"/>
</dbReference>
<dbReference type="PANTHER" id="PTHR18964:SF149">
    <property type="entry name" value="BIFUNCTIONAL UDP-N-ACETYLGLUCOSAMINE 2-EPIMERASE_N-ACETYLMANNOSAMINE KINASE"/>
    <property type="match status" value="1"/>
</dbReference>
<dbReference type="InterPro" id="IPR000600">
    <property type="entry name" value="ROK"/>
</dbReference>
<dbReference type="RefSeq" id="WP_188612240.1">
    <property type="nucleotide sequence ID" value="NZ_BMGG01000011.1"/>
</dbReference>
<dbReference type="GO" id="GO:0016301">
    <property type="term" value="F:kinase activity"/>
    <property type="evidence" value="ECO:0007669"/>
    <property type="project" value="UniProtKB-KW"/>
</dbReference>
<accession>A0A916XPL0</accession>
<dbReference type="AlphaFoldDB" id="A0A916XPL0"/>
<evidence type="ECO:0000313" key="2">
    <source>
        <dbReference type="EMBL" id="GGC88885.1"/>
    </source>
</evidence>
<dbReference type="SUPFAM" id="SSF53067">
    <property type="entry name" value="Actin-like ATPase domain"/>
    <property type="match status" value="1"/>
</dbReference>
<comment type="similarity">
    <text evidence="1">Belongs to the ROK (NagC/XylR) family.</text>
</comment>
<dbReference type="PRINTS" id="PR00475">
    <property type="entry name" value="HEXOKINASE"/>
</dbReference>
<dbReference type="Pfam" id="PF00480">
    <property type="entry name" value="ROK"/>
    <property type="match status" value="1"/>
</dbReference>
<dbReference type="Gene3D" id="3.30.420.40">
    <property type="match status" value="2"/>
</dbReference>
<dbReference type="Proteomes" id="UP000637002">
    <property type="component" value="Unassembled WGS sequence"/>
</dbReference>
<protein>
    <submittedName>
        <fullName evidence="2">Sugar kinase</fullName>
    </submittedName>
</protein>
<comment type="caution">
    <text evidence="2">The sequence shown here is derived from an EMBL/GenBank/DDBJ whole genome shotgun (WGS) entry which is preliminary data.</text>
</comment>
<keyword evidence="3" id="KW-1185">Reference proteome</keyword>